<dbReference type="GO" id="GO:0006508">
    <property type="term" value="P:proteolysis"/>
    <property type="evidence" value="ECO:0007669"/>
    <property type="project" value="UniProtKB-KW"/>
</dbReference>
<evidence type="ECO:0000256" key="4">
    <source>
        <dbReference type="ARBA" id="ARBA00022729"/>
    </source>
</evidence>
<evidence type="ECO:0000259" key="7">
    <source>
        <dbReference type="Pfam" id="PF04389"/>
    </source>
</evidence>
<evidence type="ECO:0000256" key="3">
    <source>
        <dbReference type="ARBA" id="ARBA00022723"/>
    </source>
</evidence>
<reference evidence="8" key="1">
    <citation type="submission" date="2018-05" db="EMBL/GenBank/DDBJ databases">
        <authorList>
            <person name="Lanie J.A."/>
            <person name="Ng W.-L."/>
            <person name="Kazmierczak K.M."/>
            <person name="Andrzejewski T.M."/>
            <person name="Davidsen T.M."/>
            <person name="Wayne K.J."/>
            <person name="Tettelin H."/>
            <person name="Glass J.I."/>
            <person name="Rusch D."/>
            <person name="Podicherti R."/>
            <person name="Tsui H.-C.T."/>
            <person name="Winkler M.E."/>
        </authorList>
    </citation>
    <scope>NUCLEOTIDE SEQUENCE</scope>
</reference>
<evidence type="ECO:0000256" key="6">
    <source>
        <dbReference type="ARBA" id="ARBA00022833"/>
    </source>
</evidence>
<evidence type="ECO:0000256" key="5">
    <source>
        <dbReference type="ARBA" id="ARBA00022801"/>
    </source>
</evidence>
<organism evidence="8">
    <name type="scientific">marine metagenome</name>
    <dbReference type="NCBI Taxonomy" id="408172"/>
    <lineage>
        <taxon>unclassified sequences</taxon>
        <taxon>metagenomes</taxon>
        <taxon>ecological metagenomes</taxon>
    </lineage>
</organism>
<name>A0A382TR34_9ZZZZ</name>
<protein>
    <recommendedName>
        <fullName evidence="7">Peptidase M28 domain-containing protein</fullName>
    </recommendedName>
</protein>
<gene>
    <name evidence="8" type="ORF">METZ01_LOCUS376871</name>
</gene>
<sequence length="299" mass="33357">GWIPLSSAERLFQMNGLDYHELKAAAVNSNFKAKPLKVQFTSKMINSVRRFESNNIVAKYEGTDTELKDEYIIYTAHWDHLGKNKKLKGDQIYNGANDNASGTGMIMTIAEAFTNLAEGSKRSILFLAVTAEEQGLLGATYYSLNPLYPLNKTVAVINIDAMGNTFGKTKDLIVVGKGNSELDQVLEFAAAQDGKYLIPDAEPEKGFYYRSDHFAFAKQGVPALYVDGGLDVMGKGENFGIEMKDDYTNNHYHGVTDEVKPDWNYKGMVEDGRILFRVGYAIGQHNEWPKWSDGTEFKA</sequence>
<dbReference type="InterPro" id="IPR045175">
    <property type="entry name" value="M28_fam"/>
</dbReference>
<dbReference type="SUPFAM" id="SSF53187">
    <property type="entry name" value="Zn-dependent exopeptidases"/>
    <property type="match status" value="1"/>
</dbReference>
<evidence type="ECO:0000256" key="1">
    <source>
        <dbReference type="ARBA" id="ARBA00022438"/>
    </source>
</evidence>
<evidence type="ECO:0000256" key="2">
    <source>
        <dbReference type="ARBA" id="ARBA00022670"/>
    </source>
</evidence>
<keyword evidence="2" id="KW-0645">Protease</keyword>
<keyword evidence="6" id="KW-0862">Zinc</keyword>
<feature type="non-terminal residue" evidence="8">
    <location>
        <position position="1"/>
    </location>
</feature>
<accession>A0A382TR34</accession>
<dbReference type="PANTHER" id="PTHR12147">
    <property type="entry name" value="METALLOPEPTIDASE M28 FAMILY MEMBER"/>
    <property type="match status" value="1"/>
</dbReference>
<evidence type="ECO:0000313" key="8">
    <source>
        <dbReference type="EMBL" id="SVD24017.1"/>
    </source>
</evidence>
<dbReference type="GO" id="GO:0046872">
    <property type="term" value="F:metal ion binding"/>
    <property type="evidence" value="ECO:0007669"/>
    <property type="project" value="UniProtKB-KW"/>
</dbReference>
<dbReference type="GO" id="GO:0008235">
    <property type="term" value="F:metalloexopeptidase activity"/>
    <property type="evidence" value="ECO:0007669"/>
    <property type="project" value="InterPro"/>
</dbReference>
<keyword evidence="3" id="KW-0479">Metal-binding</keyword>
<dbReference type="EMBL" id="UINC01138215">
    <property type="protein sequence ID" value="SVD24017.1"/>
    <property type="molecule type" value="Genomic_DNA"/>
</dbReference>
<keyword evidence="4" id="KW-0732">Signal</keyword>
<proteinExistence type="predicted"/>
<dbReference type="Pfam" id="PF04389">
    <property type="entry name" value="Peptidase_M28"/>
    <property type="match status" value="1"/>
</dbReference>
<dbReference type="PANTHER" id="PTHR12147:SF56">
    <property type="entry name" value="AMINOPEPTIDASE YDR415C-RELATED"/>
    <property type="match status" value="1"/>
</dbReference>
<keyword evidence="5" id="KW-0378">Hydrolase</keyword>
<dbReference type="AlphaFoldDB" id="A0A382TR34"/>
<feature type="domain" description="Peptidase M28" evidence="7">
    <location>
        <begin position="55"/>
        <end position="264"/>
    </location>
</feature>
<dbReference type="Gene3D" id="3.40.630.10">
    <property type="entry name" value="Zn peptidases"/>
    <property type="match status" value="1"/>
</dbReference>
<keyword evidence="1" id="KW-0031">Aminopeptidase</keyword>
<feature type="non-terminal residue" evidence="8">
    <location>
        <position position="299"/>
    </location>
</feature>
<dbReference type="InterPro" id="IPR007484">
    <property type="entry name" value="Peptidase_M28"/>
</dbReference>
<dbReference type="GO" id="GO:0004177">
    <property type="term" value="F:aminopeptidase activity"/>
    <property type="evidence" value="ECO:0007669"/>
    <property type="project" value="UniProtKB-KW"/>
</dbReference>